<feature type="domain" description="Methyl-accepting transducer" evidence="5">
    <location>
        <begin position="224"/>
        <end position="453"/>
    </location>
</feature>
<dbReference type="PROSITE" id="PS50111">
    <property type="entry name" value="CHEMOTAXIS_TRANSDUC_2"/>
    <property type="match status" value="1"/>
</dbReference>
<evidence type="ECO:0000256" key="3">
    <source>
        <dbReference type="PROSITE-ProRule" id="PRU00284"/>
    </source>
</evidence>
<dbReference type="EMBL" id="JACHBX010000002">
    <property type="protein sequence ID" value="MBB6133924.1"/>
    <property type="molecule type" value="Genomic_DNA"/>
</dbReference>
<dbReference type="GO" id="GO:0007165">
    <property type="term" value="P:signal transduction"/>
    <property type="evidence" value="ECO:0007669"/>
    <property type="project" value="UniProtKB-KW"/>
</dbReference>
<dbReference type="Gene3D" id="1.10.287.950">
    <property type="entry name" value="Methyl-accepting chemotaxis protein"/>
    <property type="match status" value="1"/>
</dbReference>
<dbReference type="InterPro" id="IPR051310">
    <property type="entry name" value="MCP_chemotaxis"/>
</dbReference>
<dbReference type="RefSeq" id="WP_183554052.1">
    <property type="nucleotide sequence ID" value="NZ_JACHBX010000002.1"/>
</dbReference>
<dbReference type="PANTHER" id="PTHR43531:SF14">
    <property type="entry name" value="METHYL-ACCEPTING CHEMOTAXIS PROTEIN I-RELATED"/>
    <property type="match status" value="1"/>
</dbReference>
<dbReference type="PRINTS" id="PR00260">
    <property type="entry name" value="CHEMTRNSDUCR"/>
</dbReference>
<feature type="transmembrane region" description="Helical" evidence="4">
    <location>
        <begin position="17"/>
        <end position="34"/>
    </location>
</feature>
<evidence type="ECO:0000313" key="6">
    <source>
        <dbReference type="EMBL" id="MBB6133924.1"/>
    </source>
</evidence>
<proteinExistence type="inferred from homology"/>
<protein>
    <submittedName>
        <fullName evidence="6">Methyl-accepting chemotaxis protein</fullName>
    </submittedName>
</protein>
<name>A0A7W9WZY6_9BURK</name>
<evidence type="ECO:0000256" key="4">
    <source>
        <dbReference type="SAM" id="Phobius"/>
    </source>
</evidence>
<dbReference type="InterPro" id="IPR004090">
    <property type="entry name" value="Chemotax_Me-accpt_rcpt"/>
</dbReference>
<evidence type="ECO:0000256" key="2">
    <source>
        <dbReference type="ARBA" id="ARBA00029447"/>
    </source>
</evidence>
<keyword evidence="7" id="KW-1185">Reference proteome</keyword>
<dbReference type="GO" id="GO:0006935">
    <property type="term" value="P:chemotaxis"/>
    <property type="evidence" value="ECO:0007669"/>
    <property type="project" value="InterPro"/>
</dbReference>
<dbReference type="PANTHER" id="PTHR43531">
    <property type="entry name" value="PROTEIN ICFG"/>
    <property type="match status" value="1"/>
</dbReference>
<reference evidence="6 7" key="1">
    <citation type="submission" date="2020-08" db="EMBL/GenBank/DDBJ databases">
        <title>The Agave Microbiome: Exploring the role of microbial communities in plant adaptations to desert environments.</title>
        <authorList>
            <person name="Partida-Martinez L.P."/>
        </authorList>
    </citation>
    <scope>NUCLEOTIDE SEQUENCE [LARGE SCALE GENOMIC DNA]</scope>
    <source>
        <strain evidence="6 7">AT3.2</strain>
    </source>
</reference>
<dbReference type="GO" id="GO:0005886">
    <property type="term" value="C:plasma membrane"/>
    <property type="evidence" value="ECO:0007669"/>
    <property type="project" value="TreeGrafter"/>
</dbReference>
<comment type="caution">
    <text evidence="6">The sequence shown here is derived from an EMBL/GenBank/DDBJ whole genome shotgun (WGS) entry which is preliminary data.</text>
</comment>
<feature type="transmembrane region" description="Helical" evidence="4">
    <location>
        <begin position="143"/>
        <end position="167"/>
    </location>
</feature>
<dbReference type="Pfam" id="PF00015">
    <property type="entry name" value="MCPsignal"/>
    <property type="match status" value="1"/>
</dbReference>
<evidence type="ECO:0000313" key="7">
    <source>
        <dbReference type="Proteomes" id="UP000540787"/>
    </source>
</evidence>
<keyword evidence="4" id="KW-0472">Membrane</keyword>
<dbReference type="GO" id="GO:0004888">
    <property type="term" value="F:transmembrane signaling receptor activity"/>
    <property type="evidence" value="ECO:0007669"/>
    <property type="project" value="InterPro"/>
</dbReference>
<dbReference type="SMART" id="SM00283">
    <property type="entry name" value="MA"/>
    <property type="match status" value="1"/>
</dbReference>
<gene>
    <name evidence="6" type="ORF">HD842_002066</name>
</gene>
<organism evidence="6 7">
    <name type="scientific">Massilia aurea</name>
    <dbReference type="NCBI Taxonomy" id="373040"/>
    <lineage>
        <taxon>Bacteria</taxon>
        <taxon>Pseudomonadati</taxon>
        <taxon>Pseudomonadota</taxon>
        <taxon>Betaproteobacteria</taxon>
        <taxon>Burkholderiales</taxon>
        <taxon>Oxalobacteraceae</taxon>
        <taxon>Telluria group</taxon>
        <taxon>Massilia</taxon>
    </lineage>
</organism>
<evidence type="ECO:0000256" key="1">
    <source>
        <dbReference type="ARBA" id="ARBA00022481"/>
    </source>
</evidence>
<accession>A0A7W9WZY6</accession>
<keyword evidence="1" id="KW-0488">Methylation</keyword>
<dbReference type="InterPro" id="IPR004089">
    <property type="entry name" value="MCPsignal_dom"/>
</dbReference>
<dbReference type="Proteomes" id="UP000540787">
    <property type="component" value="Unassembled WGS sequence"/>
</dbReference>
<evidence type="ECO:0000259" key="5">
    <source>
        <dbReference type="PROSITE" id="PS50111"/>
    </source>
</evidence>
<feature type="transmembrane region" description="Helical" evidence="4">
    <location>
        <begin position="95"/>
        <end position="123"/>
    </location>
</feature>
<sequence length="479" mass="50799">MPTQPNLLPVYRHADRLLIIVLWAMLGFSLALTGMHDTMKWSLFVGLPIVAIASGVTFLASGTLTSRLVNAGALMAMCALHIHQGNGREELHFGIFVSLAILLCYRDWRVILFAAGLTAVHHFSFNYLQELGYGVICLTRPGLAIVFIHAGYVIVETMVLCYIALVLQREALRSAELRASVSMLQAQHGIIDLRSLAPVTSSSGRALRDVLHTLQTAIGQVRDTVETTRGAASDIAEGSALLFEHSRDQTEAFGRAAASIDELGDIIRANAGHARQANALATQASGIAVVGGRQVSAVVERMGLIDTSSRQIAEITAVIDGIAFQTNILALNAAVEAARAGEQGRGFAVVAAEVRQLAQRSGAAAREIKGLIEESVRQVSAGSALAQEAGRTMDNIVQSVTDVTGMVGRISAAGDDQAVRVEAVADAIGAMDRSLQHNTQMVSKTAAAADSLQQRAHGLAQIVRIFRLDTPGTAQMGLS</sequence>
<dbReference type="AlphaFoldDB" id="A0A7W9WZY6"/>
<comment type="similarity">
    <text evidence="2">Belongs to the methyl-accepting chemotaxis (MCP) protein family.</text>
</comment>
<keyword evidence="4" id="KW-0812">Transmembrane</keyword>
<keyword evidence="4" id="KW-1133">Transmembrane helix</keyword>
<dbReference type="SUPFAM" id="SSF58104">
    <property type="entry name" value="Methyl-accepting chemotaxis protein (MCP) signaling domain"/>
    <property type="match status" value="1"/>
</dbReference>
<feature type="transmembrane region" description="Helical" evidence="4">
    <location>
        <begin position="41"/>
        <end position="60"/>
    </location>
</feature>
<dbReference type="CDD" id="cd11386">
    <property type="entry name" value="MCP_signal"/>
    <property type="match status" value="1"/>
</dbReference>
<keyword evidence="3" id="KW-0807">Transducer</keyword>